<protein>
    <submittedName>
        <fullName evidence="5">Carbon catabolite repressor protein 4 homolog 4 isoform X2</fullName>
    </submittedName>
</protein>
<reference evidence="4" key="1">
    <citation type="journal article" date="2020" name="Nat. Genet.">
        <title>Genomic diversifications of five Gossypium allopolyploid species and their impact on cotton improvement.</title>
        <authorList>
            <person name="Chen Z.J."/>
            <person name="Sreedasyam A."/>
            <person name="Ando A."/>
            <person name="Song Q."/>
            <person name="De Santiago L.M."/>
            <person name="Hulse-Kemp A.M."/>
            <person name="Ding M."/>
            <person name="Ye W."/>
            <person name="Kirkbride R.C."/>
            <person name="Jenkins J."/>
            <person name="Plott C."/>
            <person name="Lovell J."/>
            <person name="Lin Y.M."/>
            <person name="Vaughn R."/>
            <person name="Liu B."/>
            <person name="Simpson S."/>
            <person name="Scheffler B.E."/>
            <person name="Wen L."/>
            <person name="Saski C.A."/>
            <person name="Grover C.E."/>
            <person name="Hu G."/>
            <person name="Conover J.L."/>
            <person name="Carlson J.W."/>
            <person name="Shu S."/>
            <person name="Boston L.B."/>
            <person name="Williams M."/>
            <person name="Peterson D.G."/>
            <person name="McGee K."/>
            <person name="Jones D.C."/>
            <person name="Wendel J.F."/>
            <person name="Stelly D.M."/>
            <person name="Grimwood J."/>
            <person name="Schmutz J."/>
        </authorList>
    </citation>
    <scope>NUCLEOTIDE SEQUENCE [LARGE SCALE GENOMIC DNA]</scope>
    <source>
        <strain evidence="4">cv. TM-1</strain>
    </source>
</reference>
<feature type="domain" description="Endonuclease/exonuclease/phosphatase" evidence="3">
    <location>
        <begin position="81"/>
        <end position="331"/>
    </location>
</feature>
<dbReference type="PANTHER" id="PTHR12121:SF68">
    <property type="entry name" value="CARBON CATABOLITE REPRESSOR PROTEIN 4 HOMOLOG 4-RELATED"/>
    <property type="match status" value="1"/>
</dbReference>
<evidence type="ECO:0000256" key="2">
    <source>
        <dbReference type="SAM" id="Phobius"/>
    </source>
</evidence>
<evidence type="ECO:0000313" key="4">
    <source>
        <dbReference type="Proteomes" id="UP000818029"/>
    </source>
</evidence>
<dbReference type="GO" id="GO:0000175">
    <property type="term" value="F:3'-5'-RNA exonuclease activity"/>
    <property type="evidence" value="ECO:0007669"/>
    <property type="project" value="TreeGrafter"/>
</dbReference>
<feature type="region of interest" description="Disordered" evidence="1">
    <location>
        <begin position="194"/>
        <end position="214"/>
    </location>
</feature>
<dbReference type="Gene3D" id="3.60.10.10">
    <property type="entry name" value="Endonuclease/exonuclease/phosphatase"/>
    <property type="match status" value="1"/>
</dbReference>
<keyword evidence="4" id="KW-1185">Reference proteome</keyword>
<dbReference type="Pfam" id="PF03372">
    <property type="entry name" value="Exo_endo_phos"/>
    <property type="match status" value="1"/>
</dbReference>
<dbReference type="AlphaFoldDB" id="A0A1U8NFR3"/>
<sequence>MVIIGRTTTLALIIPRLPLLCTISCSPRLSVSSKLRMSTSASTNTGGSGKSALVIREFVSVEGGGGNARDEADAIRFRLVSYNILAQVYVKSSLFPHSPSPCLRWKARSQVILTLLKDLGADFYSLQEVDEFDSFYKTSMEDLGYSSIYVQRSGQKRDGCGIFYKKNCAELLLEETVEYNDLVPSLHDEAYLSSDKQNAPLTNRNNGDSSKQDLSEKFSILSVKSSPENRGDPNDPRVRLKRDCVGIMAAFKLKHPFHHVVILANTHLYWDPEWADVKLVQAKYLLARLAQFKTLVTDRFECTPSLILTGDFNSTPGDKICREKCSPEHRGDPNDPCGRLKRDCVGIMAAFKLKQPFHHAVAHLYWFFSILFLVTLHHRIDVWKNFPFPCAVFMLRQEENHYLRPTPPPLLIHLTIFSFPHLTA</sequence>
<keyword evidence="2" id="KW-0812">Transmembrane</keyword>
<organism evidence="4 5">
    <name type="scientific">Gossypium hirsutum</name>
    <name type="common">Upland cotton</name>
    <name type="synonym">Gossypium mexicanum</name>
    <dbReference type="NCBI Taxonomy" id="3635"/>
    <lineage>
        <taxon>Eukaryota</taxon>
        <taxon>Viridiplantae</taxon>
        <taxon>Streptophyta</taxon>
        <taxon>Embryophyta</taxon>
        <taxon>Tracheophyta</taxon>
        <taxon>Spermatophyta</taxon>
        <taxon>Magnoliopsida</taxon>
        <taxon>eudicotyledons</taxon>
        <taxon>Gunneridae</taxon>
        <taxon>Pentapetalae</taxon>
        <taxon>rosids</taxon>
        <taxon>malvids</taxon>
        <taxon>Malvales</taxon>
        <taxon>Malvaceae</taxon>
        <taxon>Malvoideae</taxon>
        <taxon>Gossypium</taxon>
    </lineage>
</organism>
<feature type="transmembrane region" description="Helical" evidence="2">
    <location>
        <begin position="357"/>
        <end position="376"/>
    </location>
</feature>
<keyword evidence="2" id="KW-1133">Transmembrane helix</keyword>
<dbReference type="InterPro" id="IPR036691">
    <property type="entry name" value="Endo/exonu/phosph_ase_sf"/>
</dbReference>
<gene>
    <name evidence="5" type="primary">LOC107946845</name>
</gene>
<evidence type="ECO:0000259" key="3">
    <source>
        <dbReference type="Pfam" id="PF03372"/>
    </source>
</evidence>
<dbReference type="SUPFAM" id="SSF56219">
    <property type="entry name" value="DNase I-like"/>
    <property type="match status" value="1"/>
</dbReference>
<proteinExistence type="predicted"/>
<evidence type="ECO:0000256" key="1">
    <source>
        <dbReference type="SAM" id="MobiDB-lite"/>
    </source>
</evidence>
<reference evidence="5" key="2">
    <citation type="submission" date="2025-08" db="UniProtKB">
        <authorList>
            <consortium name="RefSeq"/>
        </authorList>
    </citation>
    <scope>IDENTIFICATION</scope>
</reference>
<keyword evidence="2" id="KW-0472">Membrane</keyword>
<name>A0A1U8NFR3_GOSHI</name>
<accession>A0A1U8NFR3</accession>
<dbReference type="PANTHER" id="PTHR12121">
    <property type="entry name" value="CARBON CATABOLITE REPRESSOR PROTEIN 4"/>
    <property type="match status" value="1"/>
</dbReference>
<dbReference type="InterPro" id="IPR005135">
    <property type="entry name" value="Endo/exonuclease/phosphatase"/>
</dbReference>
<dbReference type="InterPro" id="IPR050410">
    <property type="entry name" value="CCR4/nocturin_mRNA_transcr"/>
</dbReference>
<feature type="compositionally biased region" description="Polar residues" evidence="1">
    <location>
        <begin position="194"/>
        <end position="209"/>
    </location>
</feature>
<dbReference type="Proteomes" id="UP000818029">
    <property type="component" value="Chromosome D12"/>
</dbReference>
<dbReference type="RefSeq" id="XP_016736808.1">
    <property type="nucleotide sequence ID" value="XM_016881319.2"/>
</dbReference>
<evidence type="ECO:0000313" key="5">
    <source>
        <dbReference type="RefSeq" id="XP_016736808.1"/>
    </source>
</evidence>
<dbReference type="GeneID" id="107946845"/>